<comment type="catalytic activity">
    <reaction evidence="14 17">
        <text>alpha-D-glucosamine 1-phosphate + acetyl-CoA = N-acetyl-alpha-D-glucosamine 1-phosphate + CoA + H(+)</text>
        <dbReference type="Rhea" id="RHEA:13725"/>
        <dbReference type="ChEBI" id="CHEBI:15378"/>
        <dbReference type="ChEBI" id="CHEBI:57287"/>
        <dbReference type="ChEBI" id="CHEBI:57288"/>
        <dbReference type="ChEBI" id="CHEBI:57776"/>
        <dbReference type="ChEBI" id="CHEBI:58516"/>
        <dbReference type="EC" id="2.3.1.157"/>
    </reaction>
</comment>
<dbReference type="HAMAP" id="MF_01631">
    <property type="entry name" value="GlmU"/>
    <property type="match status" value="1"/>
</dbReference>
<dbReference type="PANTHER" id="PTHR43584:SF3">
    <property type="entry name" value="BIFUNCTIONAL PROTEIN GLMU"/>
    <property type="match status" value="1"/>
</dbReference>
<gene>
    <name evidence="17 19" type="primary">glmU</name>
    <name evidence="19" type="ORF">IAC39_02425</name>
</gene>
<keyword evidence="12 17" id="KW-0012">Acyltransferase</keyword>
<dbReference type="InterPro" id="IPR005882">
    <property type="entry name" value="Bifunctional_GlmU"/>
</dbReference>
<feature type="binding site" evidence="17">
    <location>
        <position position="437"/>
    </location>
    <ligand>
        <name>acetyl-CoA</name>
        <dbReference type="ChEBI" id="CHEBI:57288"/>
    </ligand>
</feature>
<comment type="cofactor">
    <cofactor evidence="17">
        <name>Mg(2+)</name>
        <dbReference type="ChEBI" id="CHEBI:18420"/>
    </cofactor>
    <text evidence="17">Binds 1 Mg(2+) ion per subunit.</text>
</comment>
<feature type="region of interest" description="N-acetyltransferase" evidence="17">
    <location>
        <begin position="249"/>
        <end position="464"/>
    </location>
</feature>
<feature type="binding site" evidence="17">
    <location>
        <position position="374"/>
    </location>
    <ligand>
        <name>UDP-N-acetyl-alpha-D-glucosamine</name>
        <dbReference type="ChEBI" id="CHEBI:57705"/>
    </ligand>
</feature>
<feature type="region of interest" description="Pyrophosphorylase" evidence="17">
    <location>
        <begin position="1"/>
        <end position="227"/>
    </location>
</feature>
<evidence type="ECO:0000256" key="15">
    <source>
        <dbReference type="ARBA" id="ARBA00048493"/>
    </source>
</evidence>
<organism evidence="19 20">
    <name type="scientific">Candidatus Faeciplasma pullistercoris</name>
    <dbReference type="NCBI Taxonomy" id="2840800"/>
    <lineage>
        <taxon>Bacteria</taxon>
        <taxon>Bacillati</taxon>
        <taxon>Bacillota</taxon>
        <taxon>Clostridia</taxon>
        <taxon>Eubacteriales</taxon>
        <taxon>Oscillospiraceae</taxon>
        <taxon>Oscillospiraceae incertae sedis</taxon>
        <taxon>Candidatus Faeciplasma</taxon>
    </lineage>
</organism>
<dbReference type="InterPro" id="IPR050065">
    <property type="entry name" value="GlmU-like"/>
</dbReference>
<dbReference type="GO" id="GO:0071555">
    <property type="term" value="P:cell wall organization"/>
    <property type="evidence" value="ECO:0007669"/>
    <property type="project" value="UniProtKB-KW"/>
</dbReference>
<dbReference type="GO" id="GO:0006048">
    <property type="term" value="P:UDP-N-acetylglucosamine biosynthetic process"/>
    <property type="evidence" value="ECO:0007669"/>
    <property type="project" value="InterPro"/>
</dbReference>
<keyword evidence="6 17" id="KW-0479">Metal-binding</keyword>
<keyword evidence="11 17" id="KW-0511">Multifunctional enzyme</keyword>
<dbReference type="GO" id="GO:0003977">
    <property type="term" value="F:UDP-N-acetylglucosamine diphosphorylase activity"/>
    <property type="evidence" value="ECO:0007669"/>
    <property type="project" value="UniProtKB-UniRule"/>
</dbReference>
<dbReference type="GO" id="GO:0016020">
    <property type="term" value="C:membrane"/>
    <property type="evidence" value="ECO:0007669"/>
    <property type="project" value="GOC"/>
</dbReference>
<dbReference type="InterPro" id="IPR005835">
    <property type="entry name" value="NTP_transferase_dom"/>
</dbReference>
<reference evidence="19" key="1">
    <citation type="submission" date="2020-10" db="EMBL/GenBank/DDBJ databases">
        <authorList>
            <person name="Gilroy R."/>
        </authorList>
    </citation>
    <scope>NUCLEOTIDE SEQUENCE</scope>
    <source>
        <strain evidence="19">CHK33-4379</strain>
    </source>
</reference>
<dbReference type="EC" id="2.7.7.23" evidence="17"/>
<keyword evidence="3 17" id="KW-0963">Cytoplasm</keyword>
<dbReference type="InterPro" id="IPR038009">
    <property type="entry name" value="GlmU_C_LbH"/>
</dbReference>
<comment type="caution">
    <text evidence="17">Lacks conserved residue(s) required for the propagation of feature annotation.</text>
</comment>
<dbReference type="CDD" id="cd02540">
    <property type="entry name" value="GT2_GlmU_N_bac"/>
    <property type="match status" value="1"/>
</dbReference>
<feature type="domain" description="Nucleotidyl transferase" evidence="18">
    <location>
        <begin position="4"/>
        <end position="215"/>
    </location>
</feature>
<dbReference type="CDD" id="cd03353">
    <property type="entry name" value="LbH_GlmU_C"/>
    <property type="match status" value="1"/>
</dbReference>
<evidence type="ECO:0000256" key="12">
    <source>
        <dbReference type="ARBA" id="ARBA00023315"/>
    </source>
</evidence>
<feature type="binding site" evidence="17">
    <location>
        <begin position="76"/>
        <end position="77"/>
    </location>
    <ligand>
        <name>UDP-N-acetyl-alpha-D-glucosamine</name>
        <dbReference type="ChEBI" id="CHEBI:57705"/>
    </ligand>
</feature>
<evidence type="ECO:0000256" key="2">
    <source>
        <dbReference type="ARBA" id="ARBA00005208"/>
    </source>
</evidence>
<dbReference type="Gene3D" id="3.90.550.10">
    <property type="entry name" value="Spore Coat Polysaccharide Biosynthesis Protein SpsA, Chain A"/>
    <property type="match status" value="1"/>
</dbReference>
<keyword evidence="5 17" id="KW-0548">Nucleotidyltransferase</keyword>
<keyword evidence="8 17" id="KW-0460">Magnesium</keyword>
<evidence type="ECO:0000256" key="9">
    <source>
        <dbReference type="ARBA" id="ARBA00022960"/>
    </source>
</evidence>
<feature type="region of interest" description="Linker" evidence="17">
    <location>
        <begin position="228"/>
        <end position="248"/>
    </location>
</feature>
<comment type="pathway">
    <text evidence="1 17">Nucleotide-sugar biosynthesis; UDP-N-acetyl-alpha-D-glucosamine biosynthesis; N-acetyl-alpha-D-glucosamine 1-phosphate from alpha-D-glucosamine 6-phosphate (route II): step 2/2.</text>
</comment>
<feature type="binding site" evidence="17">
    <location>
        <position position="330"/>
    </location>
    <ligand>
        <name>UDP-N-acetyl-alpha-D-glucosamine</name>
        <dbReference type="ChEBI" id="CHEBI:57705"/>
    </ligand>
</feature>
<dbReference type="InterPro" id="IPR029044">
    <property type="entry name" value="Nucleotide-diphossugar_trans"/>
</dbReference>
<name>A0A9D1GSH8_9FIRM</name>
<feature type="binding site" evidence="17">
    <location>
        <position position="21"/>
    </location>
    <ligand>
        <name>UDP-N-acetyl-alpha-D-glucosamine</name>
        <dbReference type="ChEBI" id="CHEBI:57705"/>
    </ligand>
</feature>
<feature type="binding site" evidence="17">
    <location>
        <begin position="383"/>
        <end position="384"/>
    </location>
    <ligand>
        <name>acetyl-CoA</name>
        <dbReference type="ChEBI" id="CHEBI:57288"/>
    </ligand>
</feature>
<evidence type="ECO:0000256" key="1">
    <source>
        <dbReference type="ARBA" id="ARBA00005166"/>
    </source>
</evidence>
<evidence type="ECO:0000256" key="6">
    <source>
        <dbReference type="ARBA" id="ARBA00022723"/>
    </source>
</evidence>
<keyword evidence="4 17" id="KW-0808">Transferase</keyword>
<dbReference type="AlphaFoldDB" id="A0A9D1GSH8"/>
<feature type="binding site" evidence="17">
    <location>
        <position position="225"/>
    </location>
    <ligand>
        <name>Mg(2+)</name>
        <dbReference type="ChEBI" id="CHEBI:18420"/>
    </ligand>
</feature>
<keyword evidence="9 17" id="KW-0133">Cell shape</keyword>
<evidence type="ECO:0000256" key="13">
    <source>
        <dbReference type="ARBA" id="ARBA00023316"/>
    </source>
</evidence>
<feature type="active site" description="Proton acceptor" evidence="17">
    <location>
        <position position="360"/>
    </location>
</feature>
<feature type="binding site" evidence="17">
    <location>
        <position position="225"/>
    </location>
    <ligand>
        <name>UDP-N-acetyl-alpha-D-glucosamine</name>
        <dbReference type="ChEBI" id="CHEBI:57705"/>
    </ligand>
</feature>
<dbReference type="GO" id="GO:0019134">
    <property type="term" value="F:glucosamine-1-phosphate N-acetyltransferase activity"/>
    <property type="evidence" value="ECO:0007669"/>
    <property type="project" value="UniProtKB-UniRule"/>
</dbReference>
<comment type="pathway">
    <text evidence="17">Bacterial outer membrane biogenesis; LPS lipid A biosynthesis.</text>
</comment>
<comment type="caution">
    <text evidence="19">The sequence shown here is derived from an EMBL/GenBank/DDBJ whole genome shotgun (WGS) entry which is preliminary data.</text>
</comment>
<protein>
    <recommendedName>
        <fullName evidence="17">Bifunctional protein GlmU</fullName>
    </recommendedName>
    <domain>
        <recommendedName>
            <fullName evidence="17">UDP-N-acetylglucosamine pyrophosphorylase</fullName>
            <ecNumber evidence="17">2.7.7.23</ecNumber>
        </recommendedName>
        <alternativeName>
            <fullName evidence="17">N-acetylglucosamine-1-phosphate uridyltransferase</fullName>
        </alternativeName>
    </domain>
    <domain>
        <recommendedName>
            <fullName evidence="17">Glucosamine-1-phosphate N-acetyltransferase</fullName>
            <ecNumber evidence="17">2.3.1.157</ecNumber>
        </recommendedName>
    </domain>
</protein>
<evidence type="ECO:0000259" key="18">
    <source>
        <dbReference type="Pfam" id="PF00483"/>
    </source>
</evidence>
<feature type="binding site" evidence="17">
    <location>
        <position position="420"/>
    </location>
    <ligand>
        <name>acetyl-CoA</name>
        <dbReference type="ChEBI" id="CHEBI:57288"/>
    </ligand>
</feature>
<dbReference type="GO" id="GO:0000287">
    <property type="term" value="F:magnesium ion binding"/>
    <property type="evidence" value="ECO:0007669"/>
    <property type="project" value="UniProtKB-UniRule"/>
</dbReference>
<dbReference type="SUPFAM" id="SSF51161">
    <property type="entry name" value="Trimeric LpxA-like enzymes"/>
    <property type="match status" value="1"/>
</dbReference>
<evidence type="ECO:0000256" key="7">
    <source>
        <dbReference type="ARBA" id="ARBA00022737"/>
    </source>
</evidence>
<keyword evidence="7 17" id="KW-0677">Repeat</keyword>
<feature type="binding site" evidence="17">
    <location>
        <position position="348"/>
    </location>
    <ligand>
        <name>UDP-N-acetyl-alpha-D-glucosamine</name>
        <dbReference type="ChEBI" id="CHEBI:57705"/>
    </ligand>
</feature>
<dbReference type="GO" id="GO:0009252">
    <property type="term" value="P:peptidoglycan biosynthetic process"/>
    <property type="evidence" value="ECO:0007669"/>
    <property type="project" value="UniProtKB-UniRule"/>
</dbReference>
<dbReference type="Proteomes" id="UP000824136">
    <property type="component" value="Unassembled WGS sequence"/>
</dbReference>
<dbReference type="Pfam" id="PF00483">
    <property type="entry name" value="NTP_transferase"/>
    <property type="match status" value="1"/>
</dbReference>
<comment type="pathway">
    <text evidence="2 17">Nucleotide-sugar biosynthesis; UDP-N-acetyl-alpha-D-glucosamine biosynthesis; UDP-N-acetyl-alpha-D-glucosamine from N-acetyl-alpha-D-glucosamine 1-phosphate: step 1/1.</text>
</comment>
<comment type="similarity">
    <text evidence="17">In the C-terminal section; belongs to the transferase hexapeptide repeat family.</text>
</comment>
<comment type="subunit">
    <text evidence="17">Homotrimer.</text>
</comment>
<evidence type="ECO:0000256" key="3">
    <source>
        <dbReference type="ARBA" id="ARBA00022490"/>
    </source>
</evidence>
<dbReference type="GO" id="GO:0009245">
    <property type="term" value="P:lipid A biosynthetic process"/>
    <property type="evidence" value="ECO:0007669"/>
    <property type="project" value="UniProtKB-UniRule"/>
</dbReference>
<dbReference type="Gene3D" id="2.160.10.10">
    <property type="entry name" value="Hexapeptide repeat proteins"/>
    <property type="match status" value="1"/>
</dbReference>
<dbReference type="GO" id="GO:0008360">
    <property type="term" value="P:regulation of cell shape"/>
    <property type="evidence" value="ECO:0007669"/>
    <property type="project" value="UniProtKB-KW"/>
</dbReference>
<feature type="binding site" evidence="17">
    <location>
        <position position="139"/>
    </location>
    <ligand>
        <name>UDP-N-acetyl-alpha-D-glucosamine</name>
        <dbReference type="ChEBI" id="CHEBI:57705"/>
    </ligand>
</feature>
<proteinExistence type="inferred from homology"/>
<accession>A0A9D1GSH8</accession>
<comment type="catalytic activity">
    <reaction evidence="15 17">
        <text>N-acetyl-alpha-D-glucosamine 1-phosphate + UTP + H(+) = UDP-N-acetyl-alpha-D-glucosamine + diphosphate</text>
        <dbReference type="Rhea" id="RHEA:13509"/>
        <dbReference type="ChEBI" id="CHEBI:15378"/>
        <dbReference type="ChEBI" id="CHEBI:33019"/>
        <dbReference type="ChEBI" id="CHEBI:46398"/>
        <dbReference type="ChEBI" id="CHEBI:57705"/>
        <dbReference type="ChEBI" id="CHEBI:57776"/>
        <dbReference type="EC" id="2.7.7.23"/>
    </reaction>
</comment>
<dbReference type="InterPro" id="IPR011004">
    <property type="entry name" value="Trimer_LpxA-like_sf"/>
</dbReference>
<dbReference type="GO" id="GO:0000902">
    <property type="term" value="P:cell morphogenesis"/>
    <property type="evidence" value="ECO:0007669"/>
    <property type="project" value="UniProtKB-UniRule"/>
</dbReference>
<evidence type="ECO:0000256" key="8">
    <source>
        <dbReference type="ARBA" id="ARBA00022842"/>
    </source>
</evidence>
<evidence type="ECO:0000256" key="11">
    <source>
        <dbReference type="ARBA" id="ARBA00023268"/>
    </source>
</evidence>
<dbReference type="SUPFAM" id="SSF53448">
    <property type="entry name" value="Nucleotide-diphospho-sugar transferases"/>
    <property type="match status" value="1"/>
</dbReference>
<evidence type="ECO:0000313" key="19">
    <source>
        <dbReference type="EMBL" id="HIT58558.1"/>
    </source>
</evidence>
<sequence>MDNAVILAGGAGKRMNSEKPKVLLEVLGKPMLSWVTDACEDAGIERICVVKGHAADQIDKYLDGKFETVYQPERLGTGHAVMCAREFLEANIEGNTFIACGDAPFTDFKTIHAALEFHKLSDCAVTVITAEVSNPYGYGRIVHTQSGIAIVEEKDCTEEQRRISEISSGCYWFRTKDLLSVLPKLDRNNAQNEYYLTDTVRILSAEGKKTAAFKTDNPDAVLGANDRRGLLRLNDIARIRVIEKHLSNGIEFITTDGIVISPDVTIKGGTRILPGTILSGKTEIGAGCVIGPNTRLENTVVGDGSIMDNVVANGAYVGNHVKVGPFVQLRPAARICDFASVGDFVEIKNSVIGEGTAVAHLTYVGDSDIGKNVNFGCGTVTVNYDGTNKAKCVVKDNAFIGCNTNLIAPVTIGEAAYTAAGSTVTKDIPDGALAIERSDLHIINGYAVKKLTRHLEKGKKLIGK</sequence>
<evidence type="ECO:0000256" key="16">
    <source>
        <dbReference type="ARBA" id="ARBA00049628"/>
    </source>
</evidence>
<dbReference type="EMBL" id="DVLL01000010">
    <property type="protein sequence ID" value="HIT58558.1"/>
    <property type="molecule type" value="Genomic_DNA"/>
</dbReference>
<keyword evidence="13 17" id="KW-0961">Cell wall biogenesis/degradation</keyword>
<dbReference type="GO" id="GO:0005737">
    <property type="term" value="C:cytoplasm"/>
    <property type="evidence" value="ECO:0007669"/>
    <property type="project" value="UniProtKB-SubCell"/>
</dbReference>
<reference evidence="19" key="2">
    <citation type="journal article" date="2021" name="PeerJ">
        <title>Extensive microbial diversity within the chicken gut microbiome revealed by metagenomics and culture.</title>
        <authorList>
            <person name="Gilroy R."/>
            <person name="Ravi A."/>
            <person name="Getino M."/>
            <person name="Pursley I."/>
            <person name="Horton D.L."/>
            <person name="Alikhan N.F."/>
            <person name="Baker D."/>
            <person name="Gharbi K."/>
            <person name="Hall N."/>
            <person name="Watson M."/>
            <person name="Adriaenssens E.M."/>
            <person name="Foster-Nyarko E."/>
            <person name="Jarju S."/>
            <person name="Secka A."/>
            <person name="Antonio M."/>
            <person name="Oren A."/>
            <person name="Chaudhuri R.R."/>
            <person name="La Ragione R."/>
            <person name="Hildebrand F."/>
            <person name="Pallen M.J."/>
        </authorList>
    </citation>
    <scope>NUCLEOTIDE SEQUENCE</scope>
    <source>
        <strain evidence="19">CHK33-4379</strain>
    </source>
</reference>
<dbReference type="NCBIfam" id="TIGR01173">
    <property type="entry name" value="glmU"/>
    <property type="match status" value="1"/>
</dbReference>
<evidence type="ECO:0000256" key="14">
    <source>
        <dbReference type="ARBA" id="ARBA00048247"/>
    </source>
</evidence>
<comment type="subcellular location">
    <subcellularLocation>
        <location evidence="17">Cytoplasm</location>
    </subcellularLocation>
</comment>
<evidence type="ECO:0000256" key="10">
    <source>
        <dbReference type="ARBA" id="ARBA00022984"/>
    </source>
</evidence>
<comment type="similarity">
    <text evidence="17">In the N-terminal section; belongs to the N-acetylglucosamine-1-phosphate uridyltransferase family.</text>
</comment>
<evidence type="ECO:0000313" key="20">
    <source>
        <dbReference type="Proteomes" id="UP000824136"/>
    </source>
</evidence>
<evidence type="ECO:0000256" key="4">
    <source>
        <dbReference type="ARBA" id="ARBA00022679"/>
    </source>
</evidence>
<feature type="binding site" evidence="17">
    <location>
        <position position="363"/>
    </location>
    <ligand>
        <name>UDP-N-acetyl-alpha-D-glucosamine</name>
        <dbReference type="ChEBI" id="CHEBI:57705"/>
    </ligand>
</feature>
<feature type="binding site" evidence="17">
    <location>
        <position position="71"/>
    </location>
    <ligand>
        <name>UDP-N-acetyl-alpha-D-glucosamine</name>
        <dbReference type="ChEBI" id="CHEBI:57705"/>
    </ligand>
</feature>
<dbReference type="PANTHER" id="PTHR43584">
    <property type="entry name" value="NUCLEOTIDYL TRANSFERASE"/>
    <property type="match status" value="1"/>
</dbReference>
<evidence type="ECO:0000256" key="5">
    <source>
        <dbReference type="ARBA" id="ARBA00022695"/>
    </source>
</evidence>
<evidence type="ECO:0000256" key="17">
    <source>
        <dbReference type="HAMAP-Rule" id="MF_01631"/>
    </source>
</evidence>
<comment type="function">
    <text evidence="16 17">Catalyzes the last two sequential reactions in the de novo biosynthetic pathway for UDP-N-acetylglucosamine (UDP-GlcNAc). The C-terminal domain catalyzes the transfer of acetyl group from acetyl coenzyme A to glucosamine-1-phosphate (GlcN-1-P) to produce N-acetylglucosamine-1-phosphate (GlcNAc-1-P), which is converted into UDP-GlcNAc by the transfer of uridine 5-monophosphate (from uridine 5-triphosphate), a reaction catalyzed by the N-terminal domain.</text>
</comment>
<feature type="binding site" evidence="17">
    <location>
        <position position="152"/>
    </location>
    <ligand>
        <name>UDP-N-acetyl-alpha-D-glucosamine</name>
        <dbReference type="ChEBI" id="CHEBI:57705"/>
    </ligand>
</feature>
<feature type="binding site" evidence="17">
    <location>
        <position position="102"/>
    </location>
    <ligand>
        <name>Mg(2+)</name>
        <dbReference type="ChEBI" id="CHEBI:18420"/>
    </ligand>
</feature>
<dbReference type="EC" id="2.3.1.157" evidence="17"/>
<keyword evidence="10 17" id="KW-0573">Peptidoglycan synthesis</keyword>